<dbReference type="Proteomes" id="UP000198508">
    <property type="component" value="Unassembled WGS sequence"/>
</dbReference>
<name>A0A1I0G1K8_9FIRM</name>
<protein>
    <submittedName>
        <fullName evidence="1">AlwI restriction endonuclease</fullName>
    </submittedName>
</protein>
<dbReference type="AlphaFoldDB" id="A0A1I0G1K8"/>
<reference evidence="2" key="1">
    <citation type="submission" date="2016-10" db="EMBL/GenBank/DDBJ databases">
        <authorList>
            <person name="Varghese N."/>
            <person name="Submissions S."/>
        </authorList>
    </citation>
    <scope>NUCLEOTIDE SEQUENCE [LARGE SCALE GENOMIC DNA]</scope>
    <source>
        <strain evidence="2">NLAE-zl-G277</strain>
    </source>
</reference>
<dbReference type="Pfam" id="PF09491">
    <property type="entry name" value="RE_AlwI"/>
    <property type="match status" value="1"/>
</dbReference>
<proteinExistence type="predicted"/>
<dbReference type="GeneID" id="93279870"/>
<dbReference type="Gene3D" id="3.40.91.50">
    <property type="match status" value="1"/>
</dbReference>
<keyword evidence="1" id="KW-0255">Endonuclease</keyword>
<dbReference type="EMBL" id="FOIM01000010">
    <property type="protein sequence ID" value="SET64476.1"/>
    <property type="molecule type" value="Genomic_DNA"/>
</dbReference>
<dbReference type="RefSeq" id="WP_092363482.1">
    <property type="nucleotide sequence ID" value="NZ_FOIM01000010.1"/>
</dbReference>
<sequence>MAKIPFKGYCFAVGTTSYRTDKFNLNIERQLEMMSRFRELPENRGISWTSNSDFQAAYYNYLKADGFVKGDAPRPDKDARQKTSGLKDIGLMDEERNVTAAGRALLAISKKGDFTPDNLLEIPKDSYIFLKQLLKTANDVDGSIVRPFVVFLSLASRLSYLTYEEFTYLLPLCVDRETTERVAAEIRRCREGNQGVDDIILSVLMKKENYRAALELLLAEPVTEDLICTVGINRKSKVYDKPYYTIYRELERIVFDRDGSAPVRLLAATSKLTNSKVGGAWRKLLFKVSTEASAKNRRLDVMNDIPLLRAADEAAFKREFFRAMHLIKAKATLSDYFDLNRRYFKVTDVVIFEDGKVCLDVLPKCFFAEAGEELTDLAFRRCAQLEEDVPLEAIAPCLAVEPARLYARLSREVGVAVTDSAAAKQVLKARRYARFDRMVEARFTKEVLSRLFEMFRLRQDGEIHRLVTDNADIPTIYEYITAIAWYRISGCKGDVLEYMNLSLEADLLPRTHAGGGEADIVWKYGATDHYPAHTLLIEATLSDGSGQRRMEMEPVSRHLGDYRLAHGDEEAYCVFTSTNVNYNVISDFRLRRDMVYYSPDGNHKVKGLKILPLYTEQIADLLEAEVEYDQVYQLLEQAHRAEEEPREWFERRIAGACRRAGGCR</sequence>
<dbReference type="STRING" id="460384.SAMN05216313_11062"/>
<gene>
    <name evidence="1" type="ORF">SAMN05216313_11062</name>
</gene>
<dbReference type="InterPro" id="IPR018573">
    <property type="entry name" value="Restrct_endonuc_II_AlwI"/>
</dbReference>
<keyword evidence="1" id="KW-0378">Hydrolase</keyword>
<organism evidence="1 2">
    <name type="scientific">Enterocloster lavalensis</name>
    <dbReference type="NCBI Taxonomy" id="460384"/>
    <lineage>
        <taxon>Bacteria</taxon>
        <taxon>Bacillati</taxon>
        <taxon>Bacillota</taxon>
        <taxon>Clostridia</taxon>
        <taxon>Lachnospirales</taxon>
        <taxon>Lachnospiraceae</taxon>
        <taxon>Enterocloster</taxon>
    </lineage>
</organism>
<evidence type="ECO:0000313" key="1">
    <source>
        <dbReference type="EMBL" id="SET64476.1"/>
    </source>
</evidence>
<accession>A0A1I0G1K8</accession>
<evidence type="ECO:0000313" key="2">
    <source>
        <dbReference type="Proteomes" id="UP000198508"/>
    </source>
</evidence>
<dbReference type="GO" id="GO:0004519">
    <property type="term" value="F:endonuclease activity"/>
    <property type="evidence" value="ECO:0007669"/>
    <property type="project" value="UniProtKB-KW"/>
</dbReference>
<keyword evidence="2" id="KW-1185">Reference proteome</keyword>
<keyword evidence="1" id="KW-0540">Nuclease</keyword>